<accession>A0A6A3M6B9</accession>
<dbReference type="EMBL" id="QXFW01000059">
    <property type="protein sequence ID" value="KAE9027509.1"/>
    <property type="molecule type" value="Genomic_DNA"/>
</dbReference>
<evidence type="ECO:0000313" key="1">
    <source>
        <dbReference type="EMBL" id="KAE9027509.1"/>
    </source>
</evidence>
<dbReference type="AlphaFoldDB" id="A0A6A3M6B9"/>
<organism evidence="1 2">
    <name type="scientific">Phytophthora fragariae</name>
    <dbReference type="NCBI Taxonomy" id="53985"/>
    <lineage>
        <taxon>Eukaryota</taxon>
        <taxon>Sar</taxon>
        <taxon>Stramenopiles</taxon>
        <taxon>Oomycota</taxon>
        <taxon>Peronosporomycetes</taxon>
        <taxon>Peronosporales</taxon>
        <taxon>Peronosporaceae</taxon>
        <taxon>Phytophthora</taxon>
    </lineage>
</organism>
<comment type="caution">
    <text evidence="1">The sequence shown here is derived from an EMBL/GenBank/DDBJ whole genome shotgun (WGS) entry which is preliminary data.</text>
</comment>
<reference evidence="1 2" key="1">
    <citation type="submission" date="2018-09" db="EMBL/GenBank/DDBJ databases">
        <title>Genomic investigation of the strawberry pathogen Phytophthora fragariae indicates pathogenicity is determined by transcriptional variation in three key races.</title>
        <authorList>
            <person name="Adams T.M."/>
            <person name="Armitage A.D."/>
            <person name="Sobczyk M.K."/>
            <person name="Bates H.J."/>
            <person name="Dunwell J.M."/>
            <person name="Nellist C.F."/>
            <person name="Harrison R.J."/>
        </authorList>
    </citation>
    <scope>NUCLEOTIDE SEQUENCE [LARGE SCALE GENOMIC DNA]</scope>
    <source>
        <strain evidence="1 2">SCRP245</strain>
    </source>
</reference>
<dbReference type="Proteomes" id="UP000460718">
    <property type="component" value="Unassembled WGS sequence"/>
</dbReference>
<name>A0A6A3M6B9_9STRA</name>
<gene>
    <name evidence="1" type="ORF">PF011_g2008</name>
</gene>
<protein>
    <submittedName>
        <fullName evidence="1">Uncharacterized protein</fullName>
    </submittedName>
</protein>
<sequence>MEYALGKTGAVINITVADAGLGFDMGRKWLQQLMLVLGGLRVLAEQHLGASILEVGALDNGGVRGQILRDDRVVLSKSVEDVAHVEQRNIFVSLKLFRRVLEVAQILL</sequence>
<evidence type="ECO:0000313" key="2">
    <source>
        <dbReference type="Proteomes" id="UP000460718"/>
    </source>
</evidence>
<proteinExistence type="predicted"/>